<dbReference type="GO" id="GO:0008483">
    <property type="term" value="F:transaminase activity"/>
    <property type="evidence" value="ECO:0007669"/>
    <property type="project" value="UniProtKB-KW"/>
</dbReference>
<gene>
    <name evidence="3" type="ORF">HBA54_05445</name>
</gene>
<dbReference type="AlphaFoldDB" id="A0A967EX71"/>
<keyword evidence="4" id="KW-1185">Reference proteome</keyword>
<dbReference type="Pfam" id="PF00266">
    <property type="entry name" value="Aminotran_5"/>
    <property type="match status" value="1"/>
</dbReference>
<reference evidence="3" key="1">
    <citation type="submission" date="2020-03" db="EMBL/GenBank/DDBJ databases">
        <title>Genome of Pelagibius litoralis DSM 21314T.</title>
        <authorList>
            <person name="Wang G."/>
        </authorList>
    </citation>
    <scope>NUCLEOTIDE SEQUENCE</scope>
    <source>
        <strain evidence="3">DSM 21314</strain>
    </source>
</reference>
<protein>
    <submittedName>
        <fullName evidence="3">Aminotransferase class V-fold PLP-dependent enzyme</fullName>
    </submittedName>
</protein>
<dbReference type="PANTHER" id="PTHR43586">
    <property type="entry name" value="CYSTEINE DESULFURASE"/>
    <property type="match status" value="1"/>
</dbReference>
<keyword evidence="3" id="KW-0032">Aminotransferase</keyword>
<proteinExistence type="predicted"/>
<dbReference type="InterPro" id="IPR015424">
    <property type="entry name" value="PyrdxlP-dep_Trfase"/>
</dbReference>
<keyword evidence="3" id="KW-0808">Transferase</keyword>
<dbReference type="RefSeq" id="WP_167222174.1">
    <property type="nucleotide sequence ID" value="NZ_JAAQPH010000003.1"/>
</dbReference>
<dbReference type="PANTHER" id="PTHR43586:SF15">
    <property type="entry name" value="BLR3095 PROTEIN"/>
    <property type="match status" value="1"/>
</dbReference>
<dbReference type="InterPro" id="IPR000192">
    <property type="entry name" value="Aminotrans_V_dom"/>
</dbReference>
<dbReference type="EMBL" id="JAAQPH010000003">
    <property type="protein sequence ID" value="NIA68030.1"/>
    <property type="molecule type" value="Genomic_DNA"/>
</dbReference>
<evidence type="ECO:0000256" key="1">
    <source>
        <dbReference type="ARBA" id="ARBA00022898"/>
    </source>
</evidence>
<dbReference type="SUPFAM" id="SSF53383">
    <property type="entry name" value="PLP-dependent transferases"/>
    <property type="match status" value="1"/>
</dbReference>
<accession>A0A967EX71</accession>
<dbReference type="InterPro" id="IPR015422">
    <property type="entry name" value="PyrdxlP-dep_Trfase_small"/>
</dbReference>
<feature type="domain" description="Aminotransferase class V" evidence="2">
    <location>
        <begin position="65"/>
        <end position="326"/>
    </location>
</feature>
<evidence type="ECO:0000313" key="3">
    <source>
        <dbReference type="EMBL" id="NIA68030.1"/>
    </source>
</evidence>
<keyword evidence="1" id="KW-0663">Pyridoxal phosphate</keyword>
<evidence type="ECO:0000313" key="4">
    <source>
        <dbReference type="Proteomes" id="UP000761264"/>
    </source>
</evidence>
<dbReference type="InterPro" id="IPR015421">
    <property type="entry name" value="PyrdxlP-dep_Trfase_major"/>
</dbReference>
<name>A0A967EX71_9PROT</name>
<dbReference type="Gene3D" id="3.40.640.10">
    <property type="entry name" value="Type I PLP-dependent aspartate aminotransferase-like (Major domain)"/>
    <property type="match status" value="1"/>
</dbReference>
<sequence>MSIQRSLRLLPAPKDDFIGLTGKVHLSTGGEPPLLKVHRQAFERFAADKASGYDGYWRHWEEDDALRGDLARLMQAEPGDIGMVGNASEAIMRIVASIDWRPGDNVVVPELDYASGRFALGGLKARGVEVRLVPGRGWWIAREDIVAACDNRTRLVYLSQVNALTGQHHDIAALSRALEGSGAALMVDASHALGVVPVDARLCDFVVSCCYKFLLGIHDGVLVWNRRRRPDFIPSGAGWASATAGASPADYHLKPDARRVEFGNAGHLGAYLLRDSLAYLESFGIDAIAAHTRALAGRFIAGMGALGLEVMTPAAPENHAGNAAFVCTDPQGLTRKAAAEDIFVWGDNGRLRVTAHLFATEEDVETFLDRLPRYLA</sequence>
<comment type="caution">
    <text evidence="3">The sequence shown here is derived from an EMBL/GenBank/DDBJ whole genome shotgun (WGS) entry which is preliminary data.</text>
</comment>
<dbReference type="Gene3D" id="3.90.1150.10">
    <property type="entry name" value="Aspartate Aminotransferase, domain 1"/>
    <property type="match status" value="1"/>
</dbReference>
<evidence type="ECO:0000259" key="2">
    <source>
        <dbReference type="Pfam" id="PF00266"/>
    </source>
</evidence>
<dbReference type="Proteomes" id="UP000761264">
    <property type="component" value="Unassembled WGS sequence"/>
</dbReference>
<organism evidence="3 4">
    <name type="scientific">Pelagibius litoralis</name>
    <dbReference type="NCBI Taxonomy" id="374515"/>
    <lineage>
        <taxon>Bacteria</taxon>
        <taxon>Pseudomonadati</taxon>
        <taxon>Pseudomonadota</taxon>
        <taxon>Alphaproteobacteria</taxon>
        <taxon>Rhodospirillales</taxon>
        <taxon>Rhodovibrionaceae</taxon>
        <taxon>Pelagibius</taxon>
    </lineage>
</organism>